<feature type="region of interest" description="Disordered" evidence="1">
    <location>
        <begin position="391"/>
        <end position="420"/>
    </location>
</feature>
<evidence type="ECO:0000313" key="5">
    <source>
        <dbReference type="Proteomes" id="UP000030747"/>
    </source>
</evidence>
<dbReference type="AlphaFoldDB" id="U6KSL1"/>
<dbReference type="Pfam" id="PF03109">
    <property type="entry name" value="ABC1"/>
    <property type="match status" value="2"/>
</dbReference>
<dbReference type="InterPro" id="IPR052402">
    <property type="entry name" value="ADCK_kinase"/>
</dbReference>
<feature type="region of interest" description="Disordered" evidence="1">
    <location>
        <begin position="832"/>
        <end position="864"/>
    </location>
</feature>
<keyword evidence="2" id="KW-0812">Transmembrane</keyword>
<dbReference type="RefSeq" id="XP_013231862.1">
    <property type="nucleotide sequence ID" value="XM_013376408.1"/>
</dbReference>
<reference evidence="4" key="1">
    <citation type="submission" date="2013-10" db="EMBL/GenBank/DDBJ databases">
        <title>Genomic analysis of the causative agents of coccidiosis in chickens.</title>
        <authorList>
            <person name="Reid A.J."/>
            <person name="Blake D."/>
            <person name="Billington K."/>
            <person name="Browne H."/>
            <person name="Dunn M."/>
            <person name="Hung S."/>
            <person name="Kawahara F."/>
            <person name="Miranda-Saavedra D."/>
            <person name="Mourier T."/>
            <person name="Nagra H."/>
            <person name="Otto T.D."/>
            <person name="Rawlings N."/>
            <person name="Sanchez A."/>
            <person name="Sanders M."/>
            <person name="Subramaniam C."/>
            <person name="Tay Y."/>
            <person name="Dear P."/>
            <person name="Doerig C."/>
            <person name="Gruber A."/>
            <person name="Parkinson J."/>
            <person name="Shirley M."/>
            <person name="Wan K.L."/>
            <person name="Berriman M."/>
            <person name="Tomley F."/>
            <person name="Pain A."/>
        </authorList>
    </citation>
    <scope>NUCLEOTIDE SEQUENCE [LARGE SCALE GENOMIC DNA]</scope>
    <source>
        <strain evidence="4">Houghton</strain>
    </source>
</reference>
<gene>
    <name evidence="4" type="ORF">ETH_00019140</name>
</gene>
<evidence type="ECO:0000256" key="1">
    <source>
        <dbReference type="SAM" id="MobiDB-lite"/>
    </source>
</evidence>
<feature type="compositionally biased region" description="Polar residues" evidence="1">
    <location>
        <begin position="258"/>
        <end position="278"/>
    </location>
</feature>
<proteinExistence type="predicted"/>
<keyword evidence="2" id="KW-1133">Transmembrane helix</keyword>
<evidence type="ECO:0000256" key="2">
    <source>
        <dbReference type="SAM" id="Phobius"/>
    </source>
</evidence>
<sequence>MNTLRRAAARSAKLESFIKSDCSRYTSVVGRTATIRKTHENVRRETPAQAYSDRVTGFHTGISRVHVSSRSSSRGFDAQCAGRLLPCPEKYNHPVKHGRCIRSGGSCWNSPSDAFAECNFVGQALCGVWLKRIPTVASYLAPYSRTNSVSNKYDERSCLQIGWKAYCPSGVDNLSVRCLKRHISSQHFAPCNHERTAAIPAEVARGTWQLPVGLFSPRDNSEEECRCGANSSSALALAAAATLALPLHWIGREDAPPNNKSDANPAETKTVTCSSDECSPSRPLSGHVERLEQITLQSQPAFKAVTLVADAFERLQYCFSNIKECLAVEENSIYPEDPLRAQSILQLLQRSADCCFIALGFAARQALELVTQRERKVCVVRSDGEYAIKSRTARNESSQKHSTSATEELEQTSGCAHAQTSQGNVKEPSAAAAAESASSVQFQLGQPQLFCADAAVGPVDEAERNRGWLAELGETIGFFFRMVASVLQRLLYVLPLALIVGAAGFWLLTLPYVSCCLQMLGLRGQRVAHWESVLQRELEEVIFTSVTAAASAAGPTYVKLLQWIATRPDLFNESLCARCARLQTSARPFSYPRAALLLREQFGDDVMRHLLLDPKPIGCGCIAQVYRAYLLLSDEADEKSKRTFLDHAFVLGGSLSKPVSAEIGNTDKIPPVAVAVKVMRPGVREAMEFDLRVMLLIASVLQYLPAFGFVALKNSVEEFAVTMRRQLDFGLEEKHLKLFRSNFGLSSTPVPDDLLPLHNKCRRKKHCGPLPINSKAEQHHTNILGSLSRKILGMRRQVTFPYPFEALSSSEVLVMTLESGFTLNQLFKARAKQQDAPAGTRKPQGESDSDTAGRSHQDDSGALSSPVARSIIERFNSVGMICLHSFLQMVFLDNFFHGDMHSGNLLCRFSHNNKELIFPVLSTILPNRQLKNAPKLDGPLELVVLDCGLAGSLEQADRVNFVTLLEAVGKKRGRDAALAMLQRARRSACKDEDGFCSEVEKLIDEYHFEEGNSLQMSRVRFTSLMGQMLSLSKKYCVELDPSFVSIVVAMSVLEGVGAQLCPDADVLRTALPYTLMAAKLLGCDSG</sequence>
<reference evidence="4" key="2">
    <citation type="submission" date="2013-10" db="EMBL/GenBank/DDBJ databases">
        <authorList>
            <person name="Aslett M."/>
        </authorList>
    </citation>
    <scope>NUCLEOTIDE SEQUENCE [LARGE SCALE GENOMIC DNA]</scope>
    <source>
        <strain evidence="4">Houghton</strain>
    </source>
</reference>
<feature type="region of interest" description="Disordered" evidence="1">
    <location>
        <begin position="254"/>
        <end position="280"/>
    </location>
</feature>
<dbReference type="EMBL" id="HG675479">
    <property type="protein sequence ID" value="CDJ41112.1"/>
    <property type="molecule type" value="Genomic_DNA"/>
</dbReference>
<dbReference type="OrthoDB" id="427480at2759"/>
<dbReference type="InterPro" id="IPR004147">
    <property type="entry name" value="ABC1_dom"/>
</dbReference>
<dbReference type="VEuPathDB" id="ToxoDB:ETH_00019140"/>
<dbReference type="VEuPathDB" id="ToxoDB:ETH2_1538000"/>
<dbReference type="PANTHER" id="PTHR45890">
    <property type="entry name" value="AARF DOMAIN CONTAINING KINASE 2 (PREDICTED)"/>
    <property type="match status" value="1"/>
</dbReference>
<dbReference type="GeneID" id="25252957"/>
<feature type="domain" description="ABC1 atypical kinase-like" evidence="3">
    <location>
        <begin position="797"/>
        <end position="970"/>
    </location>
</feature>
<name>U6KSL1_EIMTE</name>
<feature type="transmembrane region" description="Helical" evidence="2">
    <location>
        <begin position="490"/>
        <end position="513"/>
    </location>
</feature>
<keyword evidence="2" id="KW-0472">Membrane</keyword>
<feature type="compositionally biased region" description="Polar residues" evidence="1">
    <location>
        <begin position="400"/>
        <end position="420"/>
    </location>
</feature>
<dbReference type="Proteomes" id="UP000030747">
    <property type="component" value="Unassembled WGS sequence"/>
</dbReference>
<evidence type="ECO:0000313" key="4">
    <source>
        <dbReference type="EMBL" id="CDJ41112.1"/>
    </source>
</evidence>
<dbReference type="PANTHER" id="PTHR45890:SF1">
    <property type="entry name" value="AARF DOMAIN CONTAINING KINASE 2"/>
    <property type="match status" value="1"/>
</dbReference>
<keyword evidence="5" id="KW-1185">Reference proteome</keyword>
<evidence type="ECO:0000259" key="3">
    <source>
        <dbReference type="Pfam" id="PF03109"/>
    </source>
</evidence>
<accession>U6KSL1</accession>
<feature type="domain" description="ABC1 atypical kinase-like" evidence="3">
    <location>
        <begin position="673"/>
        <end position="744"/>
    </location>
</feature>
<organism evidence="4 5">
    <name type="scientific">Eimeria tenella</name>
    <name type="common">Coccidian parasite</name>
    <dbReference type="NCBI Taxonomy" id="5802"/>
    <lineage>
        <taxon>Eukaryota</taxon>
        <taxon>Sar</taxon>
        <taxon>Alveolata</taxon>
        <taxon>Apicomplexa</taxon>
        <taxon>Conoidasida</taxon>
        <taxon>Coccidia</taxon>
        <taxon>Eucoccidiorida</taxon>
        <taxon>Eimeriorina</taxon>
        <taxon>Eimeriidae</taxon>
        <taxon>Eimeria</taxon>
    </lineage>
</organism>
<protein>
    <recommendedName>
        <fullName evidence="3">ABC1 atypical kinase-like domain-containing protein</fullName>
    </recommendedName>
</protein>